<name>A0ABU8U082_9ACTN</name>
<accession>A0ABU8U082</accession>
<dbReference type="EMBL" id="JBBKAM010000002">
    <property type="protein sequence ID" value="MEJ8640643.1"/>
    <property type="molecule type" value="Genomic_DNA"/>
</dbReference>
<evidence type="ECO:0000313" key="3">
    <source>
        <dbReference type="Proteomes" id="UP001382904"/>
    </source>
</evidence>
<dbReference type="Proteomes" id="UP001382904">
    <property type="component" value="Unassembled WGS sequence"/>
</dbReference>
<comment type="caution">
    <text evidence="2">The sequence shown here is derived from an EMBL/GenBank/DDBJ whole genome shotgun (WGS) entry which is preliminary data.</text>
</comment>
<evidence type="ECO:0000313" key="2">
    <source>
        <dbReference type="EMBL" id="MEJ8640643.1"/>
    </source>
</evidence>
<keyword evidence="1" id="KW-0812">Transmembrane</keyword>
<feature type="transmembrane region" description="Helical" evidence="1">
    <location>
        <begin position="62"/>
        <end position="87"/>
    </location>
</feature>
<keyword evidence="1" id="KW-0472">Membrane</keyword>
<evidence type="ECO:0000256" key="1">
    <source>
        <dbReference type="SAM" id="Phobius"/>
    </source>
</evidence>
<feature type="transmembrane region" description="Helical" evidence="1">
    <location>
        <begin position="37"/>
        <end position="55"/>
    </location>
</feature>
<sequence length="131" mass="13793">MIASILAFLTAAILLGAYIPAIPKAGVIGPVIGGQYPFHLALLALGGAALGALAWRSGLVRWGRILTAVTALSTVAALVISGIQFAAARDAGTKVSFSQIFSQLAYPWVPRRIQPRSMPPVTARHSKRIYT</sequence>
<keyword evidence="1" id="KW-1133">Transmembrane helix</keyword>
<proteinExistence type="predicted"/>
<gene>
    <name evidence="2" type="ORF">WKI68_02675</name>
</gene>
<protein>
    <submittedName>
        <fullName evidence="2">Uncharacterized protein</fullName>
    </submittedName>
</protein>
<keyword evidence="3" id="KW-1185">Reference proteome</keyword>
<organism evidence="2 3">
    <name type="scientific">Streptomyces caledonius</name>
    <dbReference type="NCBI Taxonomy" id="3134107"/>
    <lineage>
        <taxon>Bacteria</taxon>
        <taxon>Bacillati</taxon>
        <taxon>Actinomycetota</taxon>
        <taxon>Actinomycetes</taxon>
        <taxon>Kitasatosporales</taxon>
        <taxon>Streptomycetaceae</taxon>
        <taxon>Streptomyces</taxon>
    </lineage>
</organism>
<reference evidence="2 3" key="1">
    <citation type="submission" date="2024-03" db="EMBL/GenBank/DDBJ databases">
        <title>Novel Streptomyces species of biotechnological and ecological value are a feature of Machair soil.</title>
        <authorList>
            <person name="Prole J.R."/>
            <person name="Goodfellow M."/>
            <person name="Allenby N."/>
            <person name="Ward A.C."/>
        </authorList>
    </citation>
    <scope>NUCLEOTIDE SEQUENCE [LARGE SCALE GENOMIC DNA]</scope>
    <source>
        <strain evidence="2 3">MS1.HAVA.3</strain>
    </source>
</reference>